<evidence type="ECO:0000313" key="5">
    <source>
        <dbReference type="Proteomes" id="UP000297890"/>
    </source>
</evidence>
<name>A0A4Z0FDP6_9GAMM</name>
<feature type="binding site" evidence="2">
    <location>
        <position position="378"/>
    </location>
    <ligand>
        <name>Fe cation</name>
        <dbReference type="ChEBI" id="CHEBI:24875"/>
    </ligand>
</feature>
<sequence length="409" mass="46019">MALDQGLLFFLLPIAALSGWLIGRRTRALPNDHDFNVLNRDYLRGMNYLLSEQQDKAIEVFIHLAAVDNDTFETHLALGALFRRRGEVDRAIRIHQNLIARPTLTGTQKDQALFELAHDYLKLGVLDRAEAILSELKGRVPGAHPVLDLLLQIYERERDWRSALATASLILSRSGTTPSISTRIAHYHCELAQQALDAGNLTEAQRMIQNAFKADQRCVRASLLAMRLALIETDFPLALRSALRILDQDAHFLPLVIDAILELYGRLGDFSGRDAFLARLAGYRGSEDAAKILDVIRLRLKMKGDSADALRQYAKGYPTLEGLQEWLQLRLQNKSALELSEVMLFHELMGKILEGHPHYRCGHCGFSGQILHWQCPGCQQWGTITPLACPPNSLSHPLHETGWDGETRR</sequence>
<dbReference type="InterPro" id="IPR041166">
    <property type="entry name" value="Rubredoxin_2"/>
</dbReference>
<dbReference type="Pfam" id="PF18073">
    <property type="entry name" value="Zn_ribbon_LapB"/>
    <property type="match status" value="1"/>
</dbReference>
<keyword evidence="2" id="KW-0677">Repeat</keyword>
<evidence type="ECO:0000259" key="3">
    <source>
        <dbReference type="Pfam" id="PF18073"/>
    </source>
</evidence>
<dbReference type="InterPro" id="IPR030865">
    <property type="entry name" value="LapB"/>
</dbReference>
<dbReference type="GO" id="GO:0046890">
    <property type="term" value="P:regulation of lipid biosynthetic process"/>
    <property type="evidence" value="ECO:0007669"/>
    <property type="project" value="UniProtKB-UniRule"/>
</dbReference>
<protein>
    <recommendedName>
        <fullName evidence="2">Lipopolysaccharide assembly protein B</fullName>
    </recommendedName>
</protein>
<dbReference type="OrthoDB" id="507476at2"/>
<feature type="binding site" evidence="2">
    <location>
        <position position="361"/>
    </location>
    <ligand>
        <name>Fe cation</name>
        <dbReference type="ChEBI" id="CHEBI:24875"/>
    </ligand>
</feature>
<comment type="subcellular location">
    <subcellularLocation>
        <location evidence="2">Cell inner membrane</location>
        <topology evidence="2">Single-pass membrane protein</topology>
        <orientation evidence="2">Cytoplasmic side</orientation>
    </subcellularLocation>
</comment>
<proteinExistence type="inferred from homology"/>
<dbReference type="InterPro" id="IPR011990">
    <property type="entry name" value="TPR-like_helical_dom_sf"/>
</dbReference>
<keyword evidence="2" id="KW-0472">Membrane</keyword>
<keyword evidence="2" id="KW-1133">Transmembrane helix</keyword>
<gene>
    <name evidence="2 4" type="primary">lapB</name>
    <name evidence="4" type="ORF">E4680_02530</name>
</gene>
<keyword evidence="2" id="KW-0812">Transmembrane</keyword>
<dbReference type="Gene3D" id="1.25.40.10">
    <property type="entry name" value="Tetratricopeptide repeat domain"/>
    <property type="match status" value="2"/>
</dbReference>
<organism evidence="4 5">
    <name type="scientific">Candidatus Macondimonas diazotrophica</name>
    <dbReference type="NCBI Taxonomy" id="2305248"/>
    <lineage>
        <taxon>Bacteria</taxon>
        <taxon>Pseudomonadati</taxon>
        <taxon>Pseudomonadota</taxon>
        <taxon>Gammaproteobacteria</taxon>
        <taxon>Chromatiales</taxon>
        <taxon>Ectothiorhodospiraceae</taxon>
        <taxon>Candidatus Macondimonas</taxon>
    </lineage>
</organism>
<dbReference type="Proteomes" id="UP000297890">
    <property type="component" value="Unassembled WGS sequence"/>
</dbReference>
<feature type="binding site" evidence="2">
    <location>
        <position position="375"/>
    </location>
    <ligand>
        <name>Fe cation</name>
        <dbReference type="ChEBI" id="CHEBI:24875"/>
    </ligand>
</feature>
<dbReference type="GO" id="GO:0005506">
    <property type="term" value="F:iron ion binding"/>
    <property type="evidence" value="ECO:0007669"/>
    <property type="project" value="UniProtKB-UniRule"/>
</dbReference>
<feature type="binding site" evidence="2">
    <location>
        <position position="364"/>
    </location>
    <ligand>
        <name>Fe cation</name>
        <dbReference type="ChEBI" id="CHEBI:24875"/>
    </ligand>
</feature>
<evidence type="ECO:0000256" key="2">
    <source>
        <dbReference type="HAMAP-Rule" id="MF_00994"/>
    </source>
</evidence>
<dbReference type="NCBIfam" id="NF008757">
    <property type="entry name" value="PRK11788.1-5"/>
    <property type="match status" value="1"/>
</dbReference>
<keyword evidence="2" id="KW-0997">Cell inner membrane</keyword>
<dbReference type="GO" id="GO:0009898">
    <property type="term" value="C:cytoplasmic side of plasma membrane"/>
    <property type="evidence" value="ECO:0007669"/>
    <property type="project" value="UniProtKB-UniRule"/>
</dbReference>
<dbReference type="SUPFAM" id="SSF48452">
    <property type="entry name" value="TPR-like"/>
    <property type="match status" value="1"/>
</dbReference>
<keyword evidence="2" id="KW-1003">Cell membrane</keyword>
<reference evidence="4 5" key="1">
    <citation type="journal article" date="2019" name="ISME J.">
        <title>Candidatus Macondimonas diazotrophica, a novel gammaproteobacterial genus dominating crude-oil-contaminated coastal sediments.</title>
        <authorList>
            <person name="Karthikeyan S."/>
            <person name="Konstantinidis K."/>
        </authorList>
    </citation>
    <scope>NUCLEOTIDE SEQUENCE [LARGE SCALE GENOMIC DNA]</scope>
    <source>
        <strain evidence="4 5">KTK01</strain>
    </source>
</reference>
<dbReference type="EMBL" id="SRIO01000002">
    <property type="protein sequence ID" value="TFZ83867.1"/>
    <property type="molecule type" value="Genomic_DNA"/>
</dbReference>
<keyword evidence="2" id="KW-0802">TPR repeat</keyword>
<keyword evidence="1 2" id="KW-0479">Metal-binding</keyword>
<feature type="topological domain" description="Cytoplasmic" evidence="2">
    <location>
        <begin position="24"/>
        <end position="409"/>
    </location>
</feature>
<keyword evidence="2" id="KW-0408">Iron</keyword>
<evidence type="ECO:0000313" key="4">
    <source>
        <dbReference type="EMBL" id="TFZ83867.1"/>
    </source>
</evidence>
<comment type="function">
    <text evidence="2">Modulates cellular lipopolysaccharide (LPS) levels by regulating LpxC, which is involved in lipid A biosynthesis. May act by modulating the proteolytic activity of FtsH towards LpxC. May also coordinate assembly of proteins involved in LPS synthesis at the plasma membrane.</text>
</comment>
<dbReference type="RefSeq" id="WP_135280794.1">
    <property type="nucleotide sequence ID" value="NZ_SRIO01000002.1"/>
</dbReference>
<accession>A0A4Z0FDP6</accession>
<dbReference type="HAMAP" id="MF_00994">
    <property type="entry name" value="LPS_assembly_LapB"/>
    <property type="match status" value="1"/>
</dbReference>
<keyword evidence="5" id="KW-1185">Reference proteome</keyword>
<comment type="similarity">
    <text evidence="2">Belongs to the LapB family.</text>
</comment>
<dbReference type="GO" id="GO:0008653">
    <property type="term" value="P:lipopolysaccharide metabolic process"/>
    <property type="evidence" value="ECO:0007669"/>
    <property type="project" value="InterPro"/>
</dbReference>
<evidence type="ECO:0000256" key="1">
    <source>
        <dbReference type="ARBA" id="ARBA00022723"/>
    </source>
</evidence>
<dbReference type="AlphaFoldDB" id="A0A4Z0FDP6"/>
<feature type="domain" description="LapB rubredoxin metal binding" evidence="3">
    <location>
        <begin position="359"/>
        <end position="386"/>
    </location>
</feature>
<comment type="caution">
    <text evidence="4">The sequence shown here is derived from an EMBL/GenBank/DDBJ whole genome shotgun (WGS) entry which is preliminary data.</text>
</comment>